<sequence>MQISLAEAVALRSVISRRIQELINERSEIAVVSVPQGEKYEKPNRTVEALTAEMNEVRTHFRKLDIEMAKANIQHTFEWDQQPITIMEAIELAKQMRGELRDLKELAARKKQDYSPHYGDVVMVEYALYDPDLYREKAKKWERKVNRLSSLIEAQNHKVTFDFPPATFYLGE</sequence>
<proteinExistence type="predicted"/>
<accession>A0A4R3L3X6</accession>
<evidence type="ECO:0000313" key="2">
    <source>
        <dbReference type="EMBL" id="TCS93625.1"/>
    </source>
</evidence>
<evidence type="ECO:0000313" key="3">
    <source>
        <dbReference type="Proteomes" id="UP000294937"/>
    </source>
</evidence>
<dbReference type="AlphaFoldDB" id="A0A4R3L3X6"/>
<dbReference type="RefSeq" id="WP_131925501.1">
    <property type="nucleotide sequence ID" value="NZ_SMAG01000006.1"/>
</dbReference>
<dbReference type="Gene3D" id="6.10.320.10">
    <property type="match status" value="1"/>
</dbReference>
<keyword evidence="1" id="KW-0175">Coiled coil</keyword>
<gene>
    <name evidence="2" type="ORF">EDD58_10658</name>
</gene>
<evidence type="ECO:0000256" key="1">
    <source>
        <dbReference type="SAM" id="Coils"/>
    </source>
</evidence>
<organism evidence="2 3">
    <name type="scientific">Hazenella coriacea</name>
    <dbReference type="NCBI Taxonomy" id="1179467"/>
    <lineage>
        <taxon>Bacteria</taxon>
        <taxon>Bacillati</taxon>
        <taxon>Bacillota</taxon>
        <taxon>Bacilli</taxon>
        <taxon>Bacillales</taxon>
        <taxon>Thermoactinomycetaceae</taxon>
        <taxon>Hazenella</taxon>
    </lineage>
</organism>
<dbReference type="Proteomes" id="UP000294937">
    <property type="component" value="Unassembled WGS sequence"/>
</dbReference>
<dbReference type="EMBL" id="SMAG01000006">
    <property type="protein sequence ID" value="TCS93625.1"/>
    <property type="molecule type" value="Genomic_DNA"/>
</dbReference>
<dbReference type="OrthoDB" id="2352801at2"/>
<keyword evidence="3" id="KW-1185">Reference proteome</keyword>
<comment type="caution">
    <text evidence="2">The sequence shown here is derived from an EMBL/GenBank/DDBJ whole genome shotgun (WGS) entry which is preliminary data.</text>
</comment>
<name>A0A4R3L3X6_9BACL</name>
<protein>
    <submittedName>
        <fullName evidence="2">Uncharacterized protein</fullName>
    </submittedName>
</protein>
<reference evidence="2 3" key="1">
    <citation type="submission" date="2019-03" db="EMBL/GenBank/DDBJ databases">
        <title>Genomic Encyclopedia of Type Strains, Phase IV (KMG-IV): sequencing the most valuable type-strain genomes for metagenomic binning, comparative biology and taxonomic classification.</title>
        <authorList>
            <person name="Goeker M."/>
        </authorList>
    </citation>
    <scope>NUCLEOTIDE SEQUENCE [LARGE SCALE GENOMIC DNA]</scope>
    <source>
        <strain evidence="2 3">DSM 45707</strain>
    </source>
</reference>
<feature type="coiled-coil region" evidence="1">
    <location>
        <begin position="86"/>
        <end position="113"/>
    </location>
</feature>